<dbReference type="InterPro" id="IPR011990">
    <property type="entry name" value="TPR-like_helical_dom_sf"/>
</dbReference>
<organism evidence="2">
    <name type="scientific">hydrothermal vent metagenome</name>
    <dbReference type="NCBI Taxonomy" id="652676"/>
    <lineage>
        <taxon>unclassified sequences</taxon>
        <taxon>metagenomes</taxon>
        <taxon>ecological metagenomes</taxon>
    </lineage>
</organism>
<keyword evidence="1" id="KW-0472">Membrane</keyword>
<reference evidence="2" key="1">
    <citation type="submission" date="2016-10" db="EMBL/GenBank/DDBJ databases">
        <authorList>
            <person name="de Groot N.N."/>
        </authorList>
    </citation>
    <scope>NUCLEOTIDE SEQUENCE</scope>
</reference>
<evidence type="ECO:0000313" key="2">
    <source>
        <dbReference type="EMBL" id="SFV53825.1"/>
    </source>
</evidence>
<gene>
    <name evidence="2" type="ORF">MNB_SV-6-71</name>
</gene>
<keyword evidence="1" id="KW-0812">Transmembrane</keyword>
<dbReference type="Gene3D" id="1.25.40.10">
    <property type="entry name" value="Tetratricopeptide repeat domain"/>
    <property type="match status" value="1"/>
</dbReference>
<sequence>MMSWDYSDIFVSLPIFYIVHAVVSLVISLISSYVLQRRFKNDRFKITLFFWIFNMSLPLIGYLMSLWLVYYLVSVEYEKQLTNIHSINMIDFENEFPEVSRLFGEAAMEKLLSEDMPSLSSMKMKALVSLSDNASKTDVTLIKSSLSDRNDEVRLYSFAVIDKLERGINGQIHEKLKLYTDAESTEERVARAEELAHLYWDLVYFELADENLKKFIISEVEKYAKVVLDVEPDNQKINILLGKTYLMSKEIDEAESCFKNVVENGKNIDFIVPYLAEILFLKRSFAEVKKLFANARGLKTNTLLYPVVEQWSGR</sequence>
<proteinExistence type="predicted"/>
<feature type="transmembrane region" description="Helical" evidence="1">
    <location>
        <begin position="48"/>
        <end position="73"/>
    </location>
</feature>
<protein>
    <submittedName>
        <fullName evidence="2">Extracellular Matrix protein PelE</fullName>
    </submittedName>
</protein>
<dbReference type="SUPFAM" id="SSF48452">
    <property type="entry name" value="TPR-like"/>
    <property type="match status" value="1"/>
</dbReference>
<accession>A0A1W1BK12</accession>
<name>A0A1W1BK12_9ZZZZ</name>
<feature type="transmembrane region" description="Helical" evidence="1">
    <location>
        <begin position="15"/>
        <end position="36"/>
    </location>
</feature>
<dbReference type="AlphaFoldDB" id="A0A1W1BK12"/>
<evidence type="ECO:0000256" key="1">
    <source>
        <dbReference type="SAM" id="Phobius"/>
    </source>
</evidence>
<keyword evidence="1" id="KW-1133">Transmembrane helix</keyword>
<dbReference type="EMBL" id="FPHC01000031">
    <property type="protein sequence ID" value="SFV53825.1"/>
    <property type="molecule type" value="Genomic_DNA"/>
</dbReference>